<dbReference type="GO" id="GO:0016787">
    <property type="term" value="F:hydrolase activity"/>
    <property type="evidence" value="ECO:0007669"/>
    <property type="project" value="UniProtKB-KW"/>
</dbReference>
<keyword evidence="1" id="KW-0378">Hydrolase</keyword>
<keyword evidence="2" id="KW-1185">Reference proteome</keyword>
<gene>
    <name evidence="1" type="ORF">BINDI_0884</name>
</gene>
<proteinExistence type="predicted"/>
<dbReference type="Pfam" id="PF00702">
    <property type="entry name" value="Hydrolase"/>
    <property type="match status" value="1"/>
</dbReference>
<dbReference type="Gene3D" id="3.40.50.1000">
    <property type="entry name" value="HAD superfamily/HAD-like"/>
    <property type="match status" value="1"/>
</dbReference>
<dbReference type="HOGENOM" id="CLU_045011_9_1_11"/>
<reference evidence="1 2" key="1">
    <citation type="journal article" date="2014" name="Appl. Environ. Microbiol.">
        <title>Genomic encyclopedia of type strains of the genus Bifidobacterium.</title>
        <authorList>
            <person name="Milani C."/>
            <person name="Lugli G.A."/>
            <person name="Duranti S."/>
            <person name="Turroni F."/>
            <person name="Bottacini F."/>
            <person name="Mangifesta M."/>
            <person name="Sanchez B."/>
            <person name="Viappiani A."/>
            <person name="Mancabelli L."/>
            <person name="Taminiau B."/>
            <person name="Delcenserie V."/>
            <person name="Barrangou R."/>
            <person name="Margolles A."/>
            <person name="van Sinderen D."/>
            <person name="Ventura M."/>
        </authorList>
    </citation>
    <scope>NUCLEOTIDE SEQUENCE [LARGE SCALE GENOMIC DNA]</scope>
    <source>
        <strain evidence="1 2">LMG 11587</strain>
    </source>
</reference>
<dbReference type="PRINTS" id="PR00413">
    <property type="entry name" value="HADHALOGNASE"/>
</dbReference>
<dbReference type="SFLD" id="SFLDS00003">
    <property type="entry name" value="Haloacid_Dehalogenase"/>
    <property type="match status" value="1"/>
</dbReference>
<evidence type="ECO:0000313" key="2">
    <source>
        <dbReference type="Proteomes" id="UP000028569"/>
    </source>
</evidence>
<organism evidence="1 2">
    <name type="scientific">Bifidobacterium [indicum] DSM 20214 = LMG 11587</name>
    <dbReference type="NCBI Taxonomy" id="1341694"/>
    <lineage>
        <taxon>Bacteria</taxon>
        <taxon>Bacillati</taxon>
        <taxon>Actinomycetota</taxon>
        <taxon>Actinomycetes</taxon>
        <taxon>Bifidobacteriales</taxon>
        <taxon>Bifidobacteriaceae</taxon>
        <taxon>Bifidobacterium</taxon>
    </lineage>
</organism>
<dbReference type="Proteomes" id="UP000028569">
    <property type="component" value="Chromosome"/>
</dbReference>
<dbReference type="AlphaFoldDB" id="A0A087VUY2"/>
<dbReference type="PANTHER" id="PTHR43611">
    <property type="entry name" value="ALPHA-D-GLUCOSE 1-PHOSPHATE PHOSPHATASE"/>
    <property type="match status" value="1"/>
</dbReference>
<dbReference type="RefSeq" id="WP_033490396.1">
    <property type="nucleotide sequence ID" value="NZ_CP006018.1"/>
</dbReference>
<dbReference type="SFLD" id="SFLDG01129">
    <property type="entry name" value="C1.5:_HAD__Beta-PGM__Phosphata"/>
    <property type="match status" value="1"/>
</dbReference>
<accession>A0A087VUY2</accession>
<dbReference type="SUPFAM" id="SSF56784">
    <property type="entry name" value="HAD-like"/>
    <property type="match status" value="1"/>
</dbReference>
<name>A0A087VUY2_9BIFI</name>
<dbReference type="OrthoDB" id="9797415at2"/>
<protein>
    <submittedName>
        <fullName evidence="1">HAD-superfamily hydrolase, subfamily IA, variant 3</fullName>
    </submittedName>
</protein>
<dbReference type="InterPro" id="IPR006439">
    <property type="entry name" value="HAD-SF_hydro_IA"/>
</dbReference>
<dbReference type="KEGG" id="bii:BINDI_0884"/>
<dbReference type="EMBL" id="CP006018">
    <property type="protein sequence ID" value="AIC92151.1"/>
    <property type="molecule type" value="Genomic_DNA"/>
</dbReference>
<dbReference type="InterPro" id="IPR023214">
    <property type="entry name" value="HAD_sf"/>
</dbReference>
<dbReference type="InterPro" id="IPR036412">
    <property type="entry name" value="HAD-like_sf"/>
</dbReference>
<dbReference type="CDD" id="cd02603">
    <property type="entry name" value="HAD_sEH-N_like"/>
    <property type="match status" value="1"/>
</dbReference>
<sequence>MIGWPGEVEVPTDVILADDQAESAKGRPISQVIFDFGNVLIYWKPEAAMVSRYGPEAIRDMLDNDKSGFFDANNMMDGGAPCAQAQAWVQEHHGAPWDEMFTYYCDNFVDSLTGPVPGARVLVKDLKAAGVGVWGLSNWGTELFPYAWGQYPILHELDDLVVSGPIHMRKPHPDIYLHALERFGIRAEDALFVDDKGMNVVAANKVGIRSVCFTDPYKLRNLLIESGLDIPRVR</sequence>
<dbReference type="NCBIfam" id="TIGR01509">
    <property type="entry name" value="HAD-SF-IA-v3"/>
    <property type="match status" value="1"/>
</dbReference>
<evidence type="ECO:0000313" key="1">
    <source>
        <dbReference type="EMBL" id="AIC92151.1"/>
    </source>
</evidence>
<dbReference type="PANTHER" id="PTHR43611:SF3">
    <property type="entry name" value="FLAVIN MONONUCLEOTIDE HYDROLASE 1, CHLOROPLATIC"/>
    <property type="match status" value="1"/>
</dbReference>